<dbReference type="InterPro" id="IPR029044">
    <property type="entry name" value="Nucleotide-diphossugar_trans"/>
</dbReference>
<dbReference type="OrthoDB" id="9815829at2"/>
<organism evidence="2 3">
    <name type="scientific">Leeuwenhoekiella palythoae</name>
    <dbReference type="NCBI Taxonomy" id="573501"/>
    <lineage>
        <taxon>Bacteria</taxon>
        <taxon>Pseudomonadati</taxon>
        <taxon>Bacteroidota</taxon>
        <taxon>Flavobacteriia</taxon>
        <taxon>Flavobacteriales</taxon>
        <taxon>Flavobacteriaceae</taxon>
        <taxon>Leeuwenhoekiella</taxon>
    </lineage>
</organism>
<dbReference type="Pfam" id="PF00535">
    <property type="entry name" value="Glycos_transf_2"/>
    <property type="match status" value="1"/>
</dbReference>
<dbReference type="SUPFAM" id="SSF53448">
    <property type="entry name" value="Nucleotide-diphospho-sugar transferases"/>
    <property type="match status" value="1"/>
</dbReference>
<dbReference type="InterPro" id="IPR001173">
    <property type="entry name" value="Glyco_trans_2-like"/>
</dbReference>
<dbReference type="Proteomes" id="UP000184240">
    <property type="component" value="Unassembled WGS sequence"/>
</dbReference>
<name>A0A1M5Z1J4_9FLAO</name>
<dbReference type="Gene3D" id="3.90.550.10">
    <property type="entry name" value="Spore Coat Polysaccharide Biosynthesis Protein SpsA, Chain A"/>
    <property type="match status" value="1"/>
</dbReference>
<dbReference type="EMBL" id="FQXT01000004">
    <property type="protein sequence ID" value="SHI17773.1"/>
    <property type="molecule type" value="Genomic_DNA"/>
</dbReference>
<reference evidence="3" key="1">
    <citation type="submission" date="2016-11" db="EMBL/GenBank/DDBJ databases">
        <authorList>
            <person name="Varghese N."/>
            <person name="Submissions S."/>
        </authorList>
    </citation>
    <scope>NUCLEOTIDE SEQUENCE [LARGE SCALE GENOMIC DNA]</scope>
    <source>
        <strain evidence="3">DSM 19859</strain>
    </source>
</reference>
<evidence type="ECO:0000313" key="2">
    <source>
        <dbReference type="EMBL" id="SHI17773.1"/>
    </source>
</evidence>
<proteinExistence type="predicted"/>
<dbReference type="AlphaFoldDB" id="A0A1M5Z1J4"/>
<evidence type="ECO:0000259" key="1">
    <source>
        <dbReference type="Pfam" id="PF00535"/>
    </source>
</evidence>
<keyword evidence="2" id="KW-0808">Transferase</keyword>
<sequence>MPKISVLLPVYNAKAFIAESIQSILDQTEPDFELLIVDDCSTDGSIEIIDSFKDPRIIFHKKKRNSGYTESLNWAIDQAKGEYIARMDADDVSLPNRFEKQLKFLMFNPDISICGTDAFVRGGNLIFNYPQTPKAIFTNLLMGNSLIHPSIFGRSEIFKKFKYDRSKEPAEDYDLFTRLVIENKRLANIPEKLLIYRLHSEQTSEVRKIKQIQSAKRSMLQLFKYFNYDQDLYPDSLVSNAIWPERVFLRPELIQAIKWYASLNSLKKNLDIDHSYLNFVLKRKRYNLLKFCLKHGNSRDYGYNFYVWAQLFRLSPKMFVKGLLN</sequence>
<accession>A0A1M5Z1J4</accession>
<evidence type="ECO:0000313" key="3">
    <source>
        <dbReference type="Proteomes" id="UP000184240"/>
    </source>
</evidence>
<gene>
    <name evidence="2" type="ORF">SAMN04487999_2576</name>
</gene>
<dbReference type="RefSeq" id="WP_084673157.1">
    <property type="nucleotide sequence ID" value="NZ_FQXT01000004.1"/>
</dbReference>
<dbReference type="PANTHER" id="PTHR22916">
    <property type="entry name" value="GLYCOSYLTRANSFERASE"/>
    <property type="match status" value="1"/>
</dbReference>
<protein>
    <submittedName>
        <fullName evidence="2">Glycosyltransferase involved in cell wall bisynthesis</fullName>
    </submittedName>
</protein>
<dbReference type="STRING" id="573501.SAMN04487999_2576"/>
<dbReference type="GO" id="GO:0016758">
    <property type="term" value="F:hexosyltransferase activity"/>
    <property type="evidence" value="ECO:0007669"/>
    <property type="project" value="UniProtKB-ARBA"/>
</dbReference>
<feature type="domain" description="Glycosyltransferase 2-like" evidence="1">
    <location>
        <begin position="5"/>
        <end position="131"/>
    </location>
</feature>
<dbReference type="PANTHER" id="PTHR22916:SF3">
    <property type="entry name" value="UDP-GLCNAC:BETAGAL BETA-1,3-N-ACETYLGLUCOSAMINYLTRANSFERASE-LIKE PROTEIN 1"/>
    <property type="match status" value="1"/>
</dbReference>